<evidence type="ECO:0000313" key="3">
    <source>
        <dbReference type="Proteomes" id="UP000613208"/>
    </source>
</evidence>
<dbReference type="PANTHER" id="PTHR30404:SF8">
    <property type="entry name" value="AUTOLYSIN PH-RELATED"/>
    <property type="match status" value="1"/>
</dbReference>
<name>A0A916Q8K8_9FIRM</name>
<organism evidence="2 3">
    <name type="scientific">Anaerostipes butyraticus</name>
    <dbReference type="NCBI Taxonomy" id="645466"/>
    <lineage>
        <taxon>Bacteria</taxon>
        <taxon>Bacillati</taxon>
        <taxon>Bacillota</taxon>
        <taxon>Clostridia</taxon>
        <taxon>Lachnospirales</taxon>
        <taxon>Lachnospiraceae</taxon>
        <taxon>Anaerostipes</taxon>
    </lineage>
</organism>
<dbReference type="EMBL" id="BLYI01000027">
    <property type="protein sequence ID" value="GFO85036.1"/>
    <property type="molecule type" value="Genomic_DNA"/>
</dbReference>
<feature type="domain" description="MurNAc-LAA" evidence="1">
    <location>
        <begin position="64"/>
        <end position="166"/>
    </location>
</feature>
<dbReference type="AlphaFoldDB" id="A0A916Q8K8"/>
<sequence>MSKYNVHGGHNKIVPGASGYLDEVTEDRKVKNQLILYLRSMGHTVYDCTDDSGKTQSKNLANITAKCNQHDVTLDISIHLNAGGGTGTEVLYVSSSGKTYAEKVSRAVSSALGITNRGAKKRTDLYVLNHTKSAAILVECCFVDSKTDKGKWNAEVCAKAIAEAVTGKKIQGTTTDGKNNFTIKVNGVKKGDVLNIRASASASSKITGTLAYNDPNTYTITGTSVNGTDTWGRLKSGIGWINLKYTKRA</sequence>
<dbReference type="InterPro" id="IPR050695">
    <property type="entry name" value="N-acetylmuramoyl_amidase_3"/>
</dbReference>
<dbReference type="InterPro" id="IPR002508">
    <property type="entry name" value="MurNAc-LAA_cat"/>
</dbReference>
<dbReference type="GO" id="GO:0030288">
    <property type="term" value="C:outer membrane-bounded periplasmic space"/>
    <property type="evidence" value="ECO:0007669"/>
    <property type="project" value="TreeGrafter"/>
</dbReference>
<dbReference type="Pfam" id="PF01520">
    <property type="entry name" value="Amidase_3"/>
    <property type="match status" value="1"/>
</dbReference>
<dbReference type="SUPFAM" id="SSF53187">
    <property type="entry name" value="Zn-dependent exopeptidases"/>
    <property type="match status" value="1"/>
</dbReference>
<evidence type="ECO:0000313" key="2">
    <source>
        <dbReference type="EMBL" id="GFO85036.1"/>
    </source>
</evidence>
<proteinExistence type="predicted"/>
<dbReference type="RefSeq" id="WP_201310733.1">
    <property type="nucleotide sequence ID" value="NZ_BLYI01000027.1"/>
</dbReference>
<gene>
    <name evidence="2" type="ORF">ANBU17_13830</name>
</gene>
<evidence type="ECO:0000259" key="1">
    <source>
        <dbReference type="SMART" id="SM00646"/>
    </source>
</evidence>
<protein>
    <submittedName>
        <fullName evidence="2">N-acetylmuramoyl-L-alanine amidase</fullName>
    </submittedName>
</protein>
<comment type="caution">
    <text evidence="2">The sequence shown here is derived from an EMBL/GenBank/DDBJ whole genome shotgun (WGS) entry which is preliminary data.</text>
</comment>
<dbReference type="GO" id="GO:0008745">
    <property type="term" value="F:N-acetylmuramoyl-L-alanine amidase activity"/>
    <property type="evidence" value="ECO:0007669"/>
    <property type="project" value="InterPro"/>
</dbReference>
<dbReference type="SMART" id="SM00646">
    <property type="entry name" value="Ami_3"/>
    <property type="match status" value="1"/>
</dbReference>
<dbReference type="PANTHER" id="PTHR30404">
    <property type="entry name" value="N-ACETYLMURAMOYL-L-ALANINE AMIDASE"/>
    <property type="match status" value="1"/>
</dbReference>
<reference evidence="2" key="1">
    <citation type="submission" date="2020-06" db="EMBL/GenBank/DDBJ databases">
        <title>Characterization of fructooligosaccharide metabolism and fructooligosaccharide-degrading enzymes in human commensal butyrate producers.</title>
        <authorList>
            <person name="Tanno H."/>
            <person name="Fujii T."/>
            <person name="Hirano K."/>
            <person name="Maeno S."/>
            <person name="Tonozuka T."/>
            <person name="Sakamoto M."/>
            <person name="Ohkuma M."/>
            <person name="Tochio T."/>
            <person name="Endo A."/>
        </authorList>
    </citation>
    <scope>NUCLEOTIDE SEQUENCE</scope>
    <source>
        <strain evidence="2">JCM 17466</strain>
    </source>
</reference>
<accession>A0A916Q8K8</accession>
<dbReference type="Proteomes" id="UP000613208">
    <property type="component" value="Unassembled WGS sequence"/>
</dbReference>
<keyword evidence="3" id="KW-1185">Reference proteome</keyword>
<dbReference type="Gene3D" id="2.30.30.40">
    <property type="entry name" value="SH3 Domains"/>
    <property type="match status" value="1"/>
</dbReference>
<dbReference type="Gene3D" id="3.40.630.40">
    <property type="entry name" value="Zn-dependent exopeptidases"/>
    <property type="match status" value="1"/>
</dbReference>
<dbReference type="CDD" id="cd02696">
    <property type="entry name" value="MurNAc-LAA"/>
    <property type="match status" value="1"/>
</dbReference>
<dbReference type="GO" id="GO:0009253">
    <property type="term" value="P:peptidoglycan catabolic process"/>
    <property type="evidence" value="ECO:0007669"/>
    <property type="project" value="InterPro"/>
</dbReference>